<keyword evidence="5 9" id="KW-0472">Membrane</keyword>
<evidence type="ECO:0000313" key="13">
    <source>
        <dbReference type="Proteomes" id="UP000019132"/>
    </source>
</evidence>
<dbReference type="STRING" id="431595.K3X562"/>
<dbReference type="OMA" id="WIFSASC"/>
<evidence type="ECO:0000256" key="9">
    <source>
        <dbReference type="SAM" id="Phobius"/>
    </source>
</evidence>
<evidence type="ECO:0000256" key="8">
    <source>
        <dbReference type="ARBA" id="ARBA00023224"/>
    </source>
</evidence>
<dbReference type="InParanoid" id="K3X562"/>
<evidence type="ECO:0000256" key="2">
    <source>
        <dbReference type="ARBA" id="ARBA00022692"/>
    </source>
</evidence>
<feature type="transmembrane region" description="Helical" evidence="9">
    <location>
        <begin position="707"/>
        <end position="725"/>
    </location>
</feature>
<dbReference type="InterPro" id="IPR002455">
    <property type="entry name" value="GPCR3_GABA-B"/>
</dbReference>
<feature type="transmembrane region" description="Helical" evidence="9">
    <location>
        <begin position="859"/>
        <end position="882"/>
    </location>
</feature>
<dbReference type="PRINTS" id="PR00248">
    <property type="entry name" value="GPCRMGR"/>
</dbReference>
<dbReference type="EnsemblProtists" id="PYU1_T012361">
    <property type="protein sequence ID" value="PYU1_T012361"/>
    <property type="gene ID" value="PYU1_G012335"/>
</dbReference>
<name>K3X562_GLOUD</name>
<dbReference type="InterPro" id="IPR017978">
    <property type="entry name" value="GPCR_3_C"/>
</dbReference>
<dbReference type="CDD" id="cd15047">
    <property type="entry name" value="7tmC_GABA-B-like"/>
    <property type="match status" value="1"/>
</dbReference>
<dbReference type="Pfam" id="PF00003">
    <property type="entry name" value="7tm_3"/>
    <property type="match status" value="1"/>
</dbReference>
<keyword evidence="10" id="KW-0732">Signal</keyword>
<dbReference type="InterPro" id="IPR000337">
    <property type="entry name" value="GPCR_3"/>
</dbReference>
<feature type="domain" description="G-protein coupled receptors family 3 profile" evidence="11">
    <location>
        <begin position="649"/>
        <end position="884"/>
    </location>
</feature>
<keyword evidence="13" id="KW-1185">Reference proteome</keyword>
<keyword evidence="3 9" id="KW-1133">Transmembrane helix</keyword>
<feature type="transmembrane region" description="Helical" evidence="9">
    <location>
        <begin position="831"/>
        <end position="853"/>
    </location>
</feature>
<dbReference type="AlphaFoldDB" id="K3X562"/>
<dbReference type="EMBL" id="GL376608">
    <property type="status" value="NOT_ANNOTATED_CDS"/>
    <property type="molecule type" value="Genomic_DNA"/>
</dbReference>
<reference evidence="13" key="1">
    <citation type="journal article" date="2010" name="Genome Biol.">
        <title>Genome sequence of the necrotrophic plant pathogen Pythium ultimum reveals original pathogenicity mechanisms and effector repertoire.</title>
        <authorList>
            <person name="Levesque C.A."/>
            <person name="Brouwer H."/>
            <person name="Cano L."/>
            <person name="Hamilton J.P."/>
            <person name="Holt C."/>
            <person name="Huitema E."/>
            <person name="Raffaele S."/>
            <person name="Robideau G.P."/>
            <person name="Thines M."/>
            <person name="Win J."/>
            <person name="Zerillo M.M."/>
            <person name="Beakes G.W."/>
            <person name="Boore J.L."/>
            <person name="Busam D."/>
            <person name="Dumas B."/>
            <person name="Ferriera S."/>
            <person name="Fuerstenberg S.I."/>
            <person name="Gachon C.M."/>
            <person name="Gaulin E."/>
            <person name="Govers F."/>
            <person name="Grenville-Briggs L."/>
            <person name="Horner N."/>
            <person name="Hostetler J."/>
            <person name="Jiang R.H."/>
            <person name="Johnson J."/>
            <person name="Krajaejun T."/>
            <person name="Lin H."/>
            <person name="Meijer H.J."/>
            <person name="Moore B."/>
            <person name="Morris P."/>
            <person name="Phuntmart V."/>
            <person name="Puiu D."/>
            <person name="Shetty J."/>
            <person name="Stajich J.E."/>
            <person name="Tripathy S."/>
            <person name="Wawra S."/>
            <person name="van West P."/>
            <person name="Whitty B.R."/>
            <person name="Coutinho P.M."/>
            <person name="Henrissat B."/>
            <person name="Martin F."/>
            <person name="Thomas P.D."/>
            <person name="Tyler B.M."/>
            <person name="De Vries R.P."/>
            <person name="Kamoun S."/>
            <person name="Yandell M."/>
            <person name="Tisserat N."/>
            <person name="Buell C.R."/>
        </authorList>
    </citation>
    <scope>NUCLEOTIDE SEQUENCE</scope>
    <source>
        <strain evidence="13">DAOM:BR144</strain>
    </source>
</reference>
<reference evidence="13" key="2">
    <citation type="submission" date="2010-04" db="EMBL/GenBank/DDBJ databases">
        <authorList>
            <person name="Buell R."/>
            <person name="Hamilton J."/>
            <person name="Hostetler J."/>
        </authorList>
    </citation>
    <scope>NUCLEOTIDE SEQUENCE [LARGE SCALE GENOMIC DNA]</scope>
    <source>
        <strain evidence="13">DAOM:BR144</strain>
    </source>
</reference>
<dbReference type="VEuPathDB" id="FungiDB:PYU1_G012335"/>
<evidence type="ECO:0000256" key="10">
    <source>
        <dbReference type="SAM" id="SignalP"/>
    </source>
</evidence>
<dbReference type="Proteomes" id="UP000019132">
    <property type="component" value="Unassembled WGS sequence"/>
</dbReference>
<feature type="transmembrane region" description="Helical" evidence="9">
    <location>
        <begin position="796"/>
        <end position="819"/>
    </location>
</feature>
<keyword evidence="8" id="KW-0807">Transducer</keyword>
<dbReference type="PANTHER" id="PTHR10519:SF20">
    <property type="entry name" value="G-PROTEIN COUPLED RECEPTOR 156-RELATED"/>
    <property type="match status" value="1"/>
</dbReference>
<sequence length="889" mass="99724">MGVRSMWRRGVWLTWSVLVFDVALRDTNVVEAAYAPNHFLGTCLTEKWVASVEEKLAISASDRDKLNRLVHPFLHAALQDPRYEVPDPRTTAAGVYSSDCMAKGTVIYGAGAEVDASGAITKQGNIHNTFIIERKRWASHEMTSNVFAILTAEILGYEVSMFYSLDTSDLTQRMSSGILGSCTPVHLNLEVWIAGIEQRLEKYANESYAVGGVGYFGRTGLYTTVDFINEYLNTTKHPSGPYFANFWKGYQVNDELIQAVSVSTFKNNKQFYPPAEVGCPNNTQGCLNHCSKSDACTARENMNPPKECLVVVMMYDYYDPGYLQAAMSNIHIPTYFCFIGYDATAEYALYAQKNNIPVLFYHYEPEPFHIKHAGLFDRVFLPRPIPERVVLATGTFGENGYGETTTNPVDVDFPSTKLTKYASNRLFSEDAGPIGTLISKFSLSELHMNDLIRKYISIVPDPNEPTAEFQAACQWLKENYAVWKLWLDRLPLCTFEKHIQYQVDGCDQYDNDTSAYRTILFSWVTPDPKNASLPYNCDGGLTEYPPPLKISRSCKWILADASRWSSWISTKPTCDSTFYEYNVSACDSASKRRVHYYWLLADPANATRSLECDLSSTTMLPEDVLVDCEYVPFSSPVFMVCAITSGVLIGVLVLAMVFVFVCRKAPIIKRSQFELLELMIFGGILVCLSAVMYAGEPTNVLCAARPLLVSSGFTTIFGALFVKSLRVYRVFMKSSMKRVKISTLMMVKVLSVFYVVDLIIIGVWFGADFPKPTMTREPAIEFRGEVERVACHSESFIFSALLMFWKAIVLALGIYISFLIRNVASDFQESIWIFSSSVMVLVGCLVILPLAYLVDMAAVPFYAFLAGSLLICTTVVMSLMLAPKRTFDE</sequence>
<dbReference type="PRINTS" id="PR01176">
    <property type="entry name" value="GABABRECEPTR"/>
</dbReference>
<accession>K3X562</accession>
<protein>
    <recommendedName>
        <fullName evidence="11">G-protein coupled receptors family 3 profile domain-containing protein</fullName>
    </recommendedName>
</protein>
<dbReference type="GO" id="GO:0004965">
    <property type="term" value="F:G protein-coupled GABA receptor activity"/>
    <property type="evidence" value="ECO:0007669"/>
    <property type="project" value="InterPro"/>
</dbReference>
<organism evidence="12 13">
    <name type="scientific">Globisporangium ultimum (strain ATCC 200006 / CBS 805.95 / DAOM BR144)</name>
    <name type="common">Pythium ultimum</name>
    <dbReference type="NCBI Taxonomy" id="431595"/>
    <lineage>
        <taxon>Eukaryota</taxon>
        <taxon>Sar</taxon>
        <taxon>Stramenopiles</taxon>
        <taxon>Oomycota</taxon>
        <taxon>Peronosporomycetes</taxon>
        <taxon>Pythiales</taxon>
        <taxon>Pythiaceae</taxon>
        <taxon>Globisporangium</taxon>
    </lineage>
</organism>
<proteinExistence type="predicted"/>
<evidence type="ECO:0000256" key="6">
    <source>
        <dbReference type="ARBA" id="ARBA00023170"/>
    </source>
</evidence>
<evidence type="ECO:0000256" key="4">
    <source>
        <dbReference type="ARBA" id="ARBA00023040"/>
    </source>
</evidence>
<feature type="transmembrane region" description="Helical" evidence="9">
    <location>
        <begin position="673"/>
        <end position="695"/>
    </location>
</feature>
<comment type="subcellular location">
    <subcellularLocation>
        <location evidence="1">Membrane</location>
        <topology evidence="1">Multi-pass membrane protein</topology>
    </subcellularLocation>
</comment>
<keyword evidence="2 9" id="KW-0812">Transmembrane</keyword>
<dbReference type="PANTHER" id="PTHR10519">
    <property type="entry name" value="GABA-B RECEPTOR"/>
    <property type="match status" value="1"/>
</dbReference>
<dbReference type="eggNOG" id="KOG1055">
    <property type="taxonomic scope" value="Eukaryota"/>
</dbReference>
<feature type="signal peptide" evidence="10">
    <location>
        <begin position="1"/>
        <end position="25"/>
    </location>
</feature>
<feature type="chain" id="PRO_5003872860" description="G-protein coupled receptors family 3 profile domain-containing protein" evidence="10">
    <location>
        <begin position="26"/>
        <end position="889"/>
    </location>
</feature>
<evidence type="ECO:0000256" key="3">
    <source>
        <dbReference type="ARBA" id="ARBA00022989"/>
    </source>
</evidence>
<keyword evidence="4" id="KW-0297">G-protein coupled receptor</keyword>
<dbReference type="HOGENOM" id="CLU_004687_0_0_1"/>
<keyword evidence="6" id="KW-0675">Receptor</keyword>
<evidence type="ECO:0000256" key="5">
    <source>
        <dbReference type="ARBA" id="ARBA00023136"/>
    </source>
</evidence>
<reference evidence="12" key="3">
    <citation type="submission" date="2015-02" db="UniProtKB">
        <authorList>
            <consortium name="EnsemblProtists"/>
        </authorList>
    </citation>
    <scope>IDENTIFICATION</scope>
    <source>
        <strain evidence="12">DAOM BR144</strain>
    </source>
</reference>
<evidence type="ECO:0000256" key="1">
    <source>
        <dbReference type="ARBA" id="ARBA00004141"/>
    </source>
</evidence>
<dbReference type="PROSITE" id="PS50259">
    <property type="entry name" value="G_PROTEIN_RECEP_F3_4"/>
    <property type="match status" value="1"/>
</dbReference>
<feature type="transmembrane region" description="Helical" evidence="9">
    <location>
        <begin position="746"/>
        <end position="767"/>
    </location>
</feature>
<evidence type="ECO:0000256" key="7">
    <source>
        <dbReference type="ARBA" id="ARBA00023180"/>
    </source>
</evidence>
<evidence type="ECO:0000259" key="11">
    <source>
        <dbReference type="PROSITE" id="PS50259"/>
    </source>
</evidence>
<feature type="transmembrane region" description="Helical" evidence="9">
    <location>
        <begin position="637"/>
        <end position="661"/>
    </location>
</feature>
<evidence type="ECO:0000313" key="12">
    <source>
        <dbReference type="EnsemblProtists" id="PYU1_T012361"/>
    </source>
</evidence>
<keyword evidence="7" id="KW-0325">Glycoprotein</keyword>
<dbReference type="GO" id="GO:0038039">
    <property type="term" value="C:G protein-coupled receptor heterodimeric complex"/>
    <property type="evidence" value="ECO:0007669"/>
    <property type="project" value="TreeGrafter"/>
</dbReference>